<dbReference type="GO" id="GO:0016740">
    <property type="term" value="F:transferase activity"/>
    <property type="evidence" value="ECO:0007669"/>
    <property type="project" value="UniProtKB-KW"/>
</dbReference>
<dbReference type="Gene3D" id="3.40.50.2000">
    <property type="entry name" value="Glycogen Phosphorylase B"/>
    <property type="match status" value="1"/>
</dbReference>
<dbReference type="Pfam" id="PF13692">
    <property type="entry name" value="Glyco_trans_1_4"/>
    <property type="match status" value="1"/>
</dbReference>
<dbReference type="PANTHER" id="PTHR46656">
    <property type="entry name" value="PUTATIVE-RELATED"/>
    <property type="match status" value="1"/>
</dbReference>
<dbReference type="PANTHER" id="PTHR46656:SF3">
    <property type="entry name" value="PUTATIVE-RELATED"/>
    <property type="match status" value="1"/>
</dbReference>
<organism evidence="1">
    <name type="scientific">viral metagenome</name>
    <dbReference type="NCBI Taxonomy" id="1070528"/>
    <lineage>
        <taxon>unclassified sequences</taxon>
        <taxon>metagenomes</taxon>
        <taxon>organismal metagenomes</taxon>
    </lineage>
</organism>
<dbReference type="SUPFAM" id="SSF53756">
    <property type="entry name" value="UDP-Glycosyltransferase/glycogen phosphorylase"/>
    <property type="match status" value="1"/>
</dbReference>
<accession>A0A6M3KXP0</accession>
<proteinExistence type="predicted"/>
<dbReference type="AlphaFoldDB" id="A0A6M3KXP0"/>
<protein>
    <submittedName>
        <fullName evidence="1">Putative glycosyltransferase</fullName>
    </submittedName>
</protein>
<sequence length="375" mass="42763">MILYTGPIYDSSGYAVAGRSVVRLLKNLGHDVRTFPKKDWSLLGPKLPEEMQGFLGKLELFDNETVDADFLLVYNTQSTRIGVVPVRFNRFEQVVHTMFETDQCPEDWVDNLNLAQHVFVPSHWGVDVFKNSGVKNVSYMPFYIDVASYHPDTPKLIKDIPGFKFMFVGDLTPRKNMGDVVKAYLNTFRNNEDVALILKIWVGNREKLRNFVNEMQAIRKHVGCGPRIPRIYVYNELTPEAAMPGFINSCDCLVMPSCGEGFGLPHLYAMSCEKPVISTNWSACSEYITDENSLPLQYDIKPVPYPIIKIDKNFFGHQWASPSLEHLTLLLKWVYENQSELPAIGKKARQTVIDKFSLPIVRGLMKTWLTERGIA</sequence>
<keyword evidence="1" id="KW-0808">Transferase</keyword>
<reference evidence="1" key="1">
    <citation type="submission" date="2020-03" db="EMBL/GenBank/DDBJ databases">
        <title>The deep terrestrial virosphere.</title>
        <authorList>
            <person name="Holmfeldt K."/>
            <person name="Nilsson E."/>
            <person name="Simone D."/>
            <person name="Lopez-Fernandez M."/>
            <person name="Wu X."/>
            <person name="de Brujin I."/>
            <person name="Lundin D."/>
            <person name="Andersson A."/>
            <person name="Bertilsson S."/>
            <person name="Dopson M."/>
        </authorList>
    </citation>
    <scope>NUCLEOTIDE SEQUENCE</scope>
    <source>
        <strain evidence="1">MM415B02153</strain>
    </source>
</reference>
<gene>
    <name evidence="1" type="ORF">MM415B02153_0007</name>
</gene>
<name>A0A6M3KXP0_9ZZZZ</name>
<dbReference type="EMBL" id="MT142607">
    <property type="protein sequence ID" value="QJA85978.1"/>
    <property type="molecule type" value="Genomic_DNA"/>
</dbReference>
<evidence type="ECO:0000313" key="1">
    <source>
        <dbReference type="EMBL" id="QJA85978.1"/>
    </source>
</evidence>